<evidence type="ECO:0000313" key="1">
    <source>
        <dbReference type="EMBL" id="SUC37460.1"/>
    </source>
</evidence>
<dbReference type="EMBL" id="UGTP01000002">
    <property type="protein sequence ID" value="SUC37460.1"/>
    <property type="molecule type" value="Genomic_DNA"/>
</dbReference>
<accession>A0A379G8U5</accession>
<dbReference type="RefSeq" id="WP_061450356.1">
    <property type="nucleotide sequence ID" value="NZ_UGTP01000002.1"/>
</dbReference>
<protein>
    <recommendedName>
        <fullName evidence="3">Phage major tail protein, TP901-1 family</fullName>
    </recommendedName>
</protein>
<proteinExistence type="predicted"/>
<dbReference type="GeneID" id="78571594"/>
<dbReference type="AlphaFoldDB" id="A0A379G8U5"/>
<organism evidence="1 2">
    <name type="scientific">Prevotella pallens</name>
    <dbReference type="NCBI Taxonomy" id="60133"/>
    <lineage>
        <taxon>Bacteria</taxon>
        <taxon>Pseudomonadati</taxon>
        <taxon>Bacteroidota</taxon>
        <taxon>Bacteroidia</taxon>
        <taxon>Bacteroidales</taxon>
        <taxon>Prevotellaceae</taxon>
        <taxon>Prevotella</taxon>
    </lineage>
</organism>
<dbReference type="OrthoDB" id="762138at2"/>
<name>A0A379G8U5_9BACT</name>
<sequence length="172" mass="18625">MGLISLGLTEIQVGAISEDGGEAKTYKKIGKTYQNTCKLVQESADVTEHYEEGQSAPEVRKRKKKVPILTFSIMDPDVEFLKAYLGGTVAGDADEAEWSWSDTDENIEASIRAVPEVGLVYTIPRADIEAVLNAEMSSQGINLVDFTVTPLKPKKSGVATIKAKKKTSSFPG</sequence>
<dbReference type="Proteomes" id="UP000254235">
    <property type="component" value="Unassembled WGS sequence"/>
</dbReference>
<reference evidence="1 2" key="1">
    <citation type="submission" date="2018-06" db="EMBL/GenBank/DDBJ databases">
        <authorList>
            <consortium name="Pathogen Informatics"/>
            <person name="Doyle S."/>
        </authorList>
    </citation>
    <scope>NUCLEOTIDE SEQUENCE [LARGE SCALE GENOMIC DNA]</scope>
    <source>
        <strain evidence="1 2">NCTC13043</strain>
    </source>
</reference>
<gene>
    <name evidence="1" type="ORF">NCTC13043_01949</name>
</gene>
<evidence type="ECO:0008006" key="3">
    <source>
        <dbReference type="Google" id="ProtNLM"/>
    </source>
</evidence>
<evidence type="ECO:0000313" key="2">
    <source>
        <dbReference type="Proteomes" id="UP000254235"/>
    </source>
</evidence>